<comment type="caution">
    <text evidence="2">The sequence shown here is derived from an EMBL/GenBank/DDBJ whole genome shotgun (WGS) entry which is preliminary data.</text>
</comment>
<name>A0A644XHV7_9ZZZZ</name>
<gene>
    <name evidence="2" type="ORF">SDC9_62168</name>
</gene>
<feature type="transmembrane region" description="Helical" evidence="1">
    <location>
        <begin position="161"/>
        <end position="188"/>
    </location>
</feature>
<dbReference type="PANTHER" id="PTHR33802:SF1">
    <property type="entry name" value="XK-RELATED PROTEIN"/>
    <property type="match status" value="1"/>
</dbReference>
<organism evidence="2">
    <name type="scientific">bioreactor metagenome</name>
    <dbReference type="NCBI Taxonomy" id="1076179"/>
    <lineage>
        <taxon>unclassified sequences</taxon>
        <taxon>metagenomes</taxon>
        <taxon>ecological metagenomes</taxon>
    </lineage>
</organism>
<evidence type="ECO:0000313" key="2">
    <source>
        <dbReference type="EMBL" id="MPM15796.1"/>
    </source>
</evidence>
<sequence>MEQQNQMKIKKQHSLNWLLKLIVVVTFLLMLAVNALSTLLPLNGVTPQEVSARYPNLFVPAGFTFSIWGAIYLALILYVLYLLGLFRGKVPVNEPLLVKTAIVFSVSSLVNTGWIFAFHYGALALSALMTAFLLICLIDIRHIIAAQPISPREKLFVELPFSLYFGWVTVAVIANITALLVGLGWNGFGLSEPVWAIAILVIGAIIGLLTTLRFRDPAYALVLVWAYGGILANHLSPAGHNGAYPQVAFVAAACMALFLLGITLSLLRKKRPQKS</sequence>
<feature type="transmembrane region" description="Helical" evidence="1">
    <location>
        <begin position="96"/>
        <end position="116"/>
    </location>
</feature>
<keyword evidence="1" id="KW-1133">Transmembrane helix</keyword>
<feature type="transmembrane region" description="Helical" evidence="1">
    <location>
        <begin position="122"/>
        <end position="140"/>
    </location>
</feature>
<reference evidence="2" key="1">
    <citation type="submission" date="2019-08" db="EMBL/GenBank/DDBJ databases">
        <authorList>
            <person name="Kucharzyk K."/>
            <person name="Murdoch R.W."/>
            <person name="Higgins S."/>
            <person name="Loffler F."/>
        </authorList>
    </citation>
    <scope>NUCLEOTIDE SEQUENCE</scope>
</reference>
<feature type="transmembrane region" description="Helical" evidence="1">
    <location>
        <begin position="62"/>
        <end position="84"/>
    </location>
</feature>
<evidence type="ECO:0000256" key="1">
    <source>
        <dbReference type="SAM" id="Phobius"/>
    </source>
</evidence>
<dbReference type="AlphaFoldDB" id="A0A644XHV7"/>
<feature type="transmembrane region" description="Helical" evidence="1">
    <location>
        <begin position="247"/>
        <end position="267"/>
    </location>
</feature>
<keyword evidence="1" id="KW-0472">Membrane</keyword>
<feature type="transmembrane region" description="Helical" evidence="1">
    <location>
        <begin position="21"/>
        <end position="42"/>
    </location>
</feature>
<dbReference type="EMBL" id="VSSQ01002501">
    <property type="protein sequence ID" value="MPM15796.1"/>
    <property type="molecule type" value="Genomic_DNA"/>
</dbReference>
<accession>A0A644XHV7</accession>
<feature type="transmembrane region" description="Helical" evidence="1">
    <location>
        <begin position="194"/>
        <end position="211"/>
    </location>
</feature>
<dbReference type="PANTHER" id="PTHR33802">
    <property type="entry name" value="SI:CH211-161H7.5-RELATED"/>
    <property type="match status" value="1"/>
</dbReference>
<protein>
    <recommendedName>
        <fullName evidence="3">Lantibiotic ABC transporter permease</fullName>
    </recommendedName>
</protein>
<evidence type="ECO:0008006" key="3">
    <source>
        <dbReference type="Google" id="ProtNLM"/>
    </source>
</evidence>
<keyword evidence="1" id="KW-0812">Transmembrane</keyword>
<proteinExistence type="predicted"/>
<feature type="transmembrane region" description="Helical" evidence="1">
    <location>
        <begin position="218"/>
        <end position="235"/>
    </location>
</feature>